<sequence>MLREKASGITSADHHMTGRHVLSVAWMQFSESEEATQLPLGTQDLKTAFFIPDLYTRTCVAGFRG</sequence>
<dbReference type="KEGG" id="opf:CBP31_06185"/>
<name>A0A1Y0D4N1_9GAMM</name>
<evidence type="ECO:0000313" key="1">
    <source>
        <dbReference type="EMBL" id="ART82264.1"/>
    </source>
</evidence>
<organism evidence="1 2">
    <name type="scientific">Oceanisphaera profunda</name>
    <dbReference type="NCBI Taxonomy" id="1416627"/>
    <lineage>
        <taxon>Bacteria</taxon>
        <taxon>Pseudomonadati</taxon>
        <taxon>Pseudomonadota</taxon>
        <taxon>Gammaproteobacteria</taxon>
        <taxon>Aeromonadales</taxon>
        <taxon>Aeromonadaceae</taxon>
        <taxon>Oceanisphaera</taxon>
    </lineage>
</organism>
<evidence type="ECO:0000313" key="2">
    <source>
        <dbReference type="Proteomes" id="UP000243937"/>
    </source>
</evidence>
<proteinExistence type="predicted"/>
<protein>
    <submittedName>
        <fullName evidence="1">Uncharacterized protein</fullName>
    </submittedName>
</protein>
<reference evidence="1 2" key="1">
    <citation type="journal article" date="2014" name="Int. J. Syst. Evol. Microbiol.">
        <title>Oceanisphaera profunda sp. nov., a marine bacterium isolated from deep-sea sediment, and emended description of the genus Oceanisphaera.</title>
        <authorList>
            <person name="Xu Z."/>
            <person name="Zhang X.Y."/>
            <person name="Su H.N."/>
            <person name="Yu Z.C."/>
            <person name="Liu C."/>
            <person name="Li H."/>
            <person name="Chen X.L."/>
            <person name="Song X.Y."/>
            <person name="Xie B.B."/>
            <person name="Qin Q.L."/>
            <person name="Zhou B.C."/>
            <person name="Shi M."/>
            <person name="Huang Y."/>
            <person name="Zhang Y.Z."/>
        </authorList>
    </citation>
    <scope>NUCLEOTIDE SEQUENCE [LARGE SCALE GENOMIC DNA]</scope>
    <source>
        <strain evidence="1 2">SM1222</strain>
    </source>
</reference>
<accession>A0A1Y0D4N1</accession>
<dbReference type="Proteomes" id="UP000243937">
    <property type="component" value="Chromosome"/>
</dbReference>
<keyword evidence="2" id="KW-1185">Reference proteome</keyword>
<dbReference type="EMBL" id="CP021377">
    <property type="protein sequence ID" value="ART82264.1"/>
    <property type="molecule type" value="Genomic_DNA"/>
</dbReference>
<dbReference type="AlphaFoldDB" id="A0A1Y0D4N1"/>
<gene>
    <name evidence="1" type="ORF">CBP31_06185</name>
</gene>